<dbReference type="AlphaFoldDB" id="A0A0C5BTM4"/>
<dbReference type="Gene3D" id="3.30.70.920">
    <property type="match status" value="1"/>
</dbReference>
<dbReference type="PATRIC" id="fig|1582439.9.peg.1914"/>
<dbReference type="RefSeq" id="WP_148703795.1">
    <property type="nucleotide sequence ID" value="NZ_CP010868.1"/>
</dbReference>
<dbReference type="EMBL" id="CP010868">
    <property type="protein sequence ID" value="AJM93068.1"/>
    <property type="molecule type" value="Genomic_DNA"/>
</dbReference>
<protein>
    <submittedName>
        <fullName evidence="2">Putative AsnC family protein</fullName>
    </submittedName>
</protein>
<feature type="domain" description="Transcription regulator AsnC/Lrp ligand binding" evidence="1">
    <location>
        <begin position="6"/>
        <end position="71"/>
    </location>
</feature>
<evidence type="ECO:0000313" key="2">
    <source>
        <dbReference type="EMBL" id="AJM93068.1"/>
    </source>
</evidence>
<dbReference type="Pfam" id="PF01037">
    <property type="entry name" value="AsnC_trans_reg"/>
    <property type="match status" value="1"/>
</dbReference>
<proteinExistence type="predicted"/>
<accession>A0A0C5BTM4</accession>
<sequence length="79" mass="8741">MKKAYVLINCSLGSEKEILEALRSLSSVKEAHGTFGAYDIIAEVIADSTDKLREEITWKIRKLPYIRATLTLTGVVGQS</sequence>
<keyword evidence="3" id="KW-1185">Reference proteome</keyword>
<dbReference type="InterPro" id="IPR011008">
    <property type="entry name" value="Dimeric_a/b-barrel"/>
</dbReference>
<dbReference type="KEGG" id="nid:NPIRD3C_1858"/>
<reference evidence="2 3" key="3">
    <citation type="journal article" date="2019" name="Int. J. Syst. Evol. Microbiol.">
        <title>Nitrosopumilus adriaticus sp. nov. and Nitrosopumilus piranensis sp. nov., two ammonia-oxidizing archaea from the Adriatic Sea and members of the class Nitrososphaeria.</title>
        <authorList>
            <person name="Bayer B."/>
            <person name="Vojvoda J."/>
            <person name="Reinthaler T."/>
            <person name="Reyes C."/>
            <person name="Pinto M."/>
            <person name="Herndl G.J."/>
        </authorList>
    </citation>
    <scope>NUCLEOTIDE SEQUENCE [LARGE SCALE GENOMIC DNA]</scope>
    <source>
        <strain evidence="2 3">D3C</strain>
    </source>
</reference>
<gene>
    <name evidence="2" type="ORF">NPIRD3C_1858</name>
</gene>
<evidence type="ECO:0000259" key="1">
    <source>
        <dbReference type="Pfam" id="PF01037"/>
    </source>
</evidence>
<reference evidence="2 3" key="2">
    <citation type="journal article" date="2016" name="ISME J.">
        <title>Physiological and genomic characterization of two novel marine thaumarchaeal strains indicates niche differentiation.</title>
        <authorList>
            <person name="Bayer B."/>
            <person name="Vojvoda J."/>
            <person name="Offre P."/>
            <person name="Alves R.J."/>
            <person name="Elisabeth N.H."/>
            <person name="Garcia J.A."/>
            <person name="Volland J.M."/>
            <person name="Srivastava A."/>
            <person name="Schleper C."/>
            <person name="Herndl G.J."/>
        </authorList>
    </citation>
    <scope>NUCLEOTIDE SEQUENCE [LARGE SCALE GENOMIC DNA]</scope>
    <source>
        <strain evidence="2 3">D3C</strain>
    </source>
</reference>
<name>A0A0C5BTM4_9ARCH</name>
<dbReference type="HOGENOM" id="CLU_170329_2_0_2"/>
<dbReference type="InterPro" id="IPR019887">
    <property type="entry name" value="Tscrpt_reg_AsnC/Lrp_C"/>
</dbReference>
<dbReference type="GeneID" id="41600948"/>
<dbReference type="Proteomes" id="UP000032027">
    <property type="component" value="Chromosome"/>
</dbReference>
<dbReference type="OrthoDB" id="8136at2157"/>
<dbReference type="SUPFAM" id="SSF54909">
    <property type="entry name" value="Dimeric alpha+beta barrel"/>
    <property type="match status" value="1"/>
</dbReference>
<evidence type="ECO:0000313" key="3">
    <source>
        <dbReference type="Proteomes" id="UP000032027"/>
    </source>
</evidence>
<organism evidence="2 3">
    <name type="scientific">Nitrosopumilus piranensis</name>
    <dbReference type="NCBI Taxonomy" id="1582439"/>
    <lineage>
        <taxon>Archaea</taxon>
        <taxon>Nitrososphaerota</taxon>
        <taxon>Nitrososphaeria</taxon>
        <taxon>Nitrosopumilales</taxon>
        <taxon>Nitrosopumilaceae</taxon>
        <taxon>Nitrosopumilus</taxon>
    </lineage>
</organism>
<reference evidence="3" key="1">
    <citation type="submission" date="2015-02" db="EMBL/GenBank/DDBJ databases">
        <title>Characterization of two novel Thaumarchaeota isolated from the Northern Adriatic Sea.</title>
        <authorList>
            <person name="Bayer B."/>
            <person name="Vojvoda J."/>
            <person name="Offre P."/>
            <person name="Srivastava A."/>
            <person name="Elisabeth N."/>
            <person name="Garcia J.A.L."/>
            <person name="Schleper C."/>
            <person name="Herndl G.J."/>
        </authorList>
    </citation>
    <scope>NUCLEOTIDE SEQUENCE [LARGE SCALE GENOMIC DNA]</scope>
    <source>
        <strain evidence="3">D3C</strain>
    </source>
</reference>
<dbReference type="STRING" id="1582439.NPIRD3C_1858"/>